<evidence type="ECO:0000256" key="7">
    <source>
        <dbReference type="SAM" id="MobiDB-lite"/>
    </source>
</evidence>
<dbReference type="EMBL" id="JACORT010000007">
    <property type="protein sequence ID" value="MBC5784562.1"/>
    <property type="molecule type" value="Genomic_DNA"/>
</dbReference>
<comment type="caution">
    <text evidence="10">The sequence shown here is derived from an EMBL/GenBank/DDBJ whole genome shotgun (WGS) entry which is preliminary data.</text>
</comment>
<feature type="region of interest" description="Disordered" evidence="7">
    <location>
        <begin position="64"/>
        <end position="93"/>
    </location>
</feature>
<evidence type="ECO:0000256" key="3">
    <source>
        <dbReference type="ARBA" id="ARBA00022723"/>
    </source>
</evidence>
<name>A0A923MRN0_9BURK</name>
<protein>
    <submittedName>
        <fullName evidence="10">Cytochrome c4</fullName>
    </submittedName>
</protein>
<evidence type="ECO:0000256" key="4">
    <source>
        <dbReference type="ARBA" id="ARBA00022982"/>
    </source>
</evidence>
<keyword evidence="2 6" id="KW-0349">Heme</keyword>
<feature type="domain" description="Cytochrome c" evidence="9">
    <location>
        <begin position="196"/>
        <end position="284"/>
    </location>
</feature>
<dbReference type="AlphaFoldDB" id="A0A923MRN0"/>
<evidence type="ECO:0000256" key="6">
    <source>
        <dbReference type="PROSITE-ProRule" id="PRU00433"/>
    </source>
</evidence>
<dbReference type="PROSITE" id="PS51007">
    <property type="entry name" value="CYTC"/>
    <property type="match status" value="2"/>
</dbReference>
<evidence type="ECO:0000256" key="8">
    <source>
        <dbReference type="SAM" id="SignalP"/>
    </source>
</evidence>
<evidence type="ECO:0000256" key="5">
    <source>
        <dbReference type="ARBA" id="ARBA00023004"/>
    </source>
</evidence>
<feature type="chain" id="PRO_5037663978" evidence="8">
    <location>
        <begin position="48"/>
        <end position="284"/>
    </location>
</feature>
<reference evidence="10" key="1">
    <citation type="submission" date="2020-08" db="EMBL/GenBank/DDBJ databases">
        <title>Ramlibacter sp. USB13 16S ribosomal RNA gene genome sequencing and assembly.</title>
        <authorList>
            <person name="Kang M."/>
        </authorList>
    </citation>
    <scope>NUCLEOTIDE SEQUENCE</scope>
    <source>
        <strain evidence="10">USB13</strain>
    </source>
</reference>
<evidence type="ECO:0000256" key="1">
    <source>
        <dbReference type="ARBA" id="ARBA00022448"/>
    </source>
</evidence>
<dbReference type="PRINTS" id="PR00605">
    <property type="entry name" value="CYTCHROMECIC"/>
</dbReference>
<evidence type="ECO:0000256" key="2">
    <source>
        <dbReference type="ARBA" id="ARBA00022617"/>
    </source>
</evidence>
<evidence type="ECO:0000313" key="10">
    <source>
        <dbReference type="EMBL" id="MBC5784562.1"/>
    </source>
</evidence>
<dbReference type="GO" id="GO:0020037">
    <property type="term" value="F:heme binding"/>
    <property type="evidence" value="ECO:0007669"/>
    <property type="project" value="InterPro"/>
</dbReference>
<dbReference type="Gene3D" id="1.10.760.10">
    <property type="entry name" value="Cytochrome c-like domain"/>
    <property type="match status" value="2"/>
</dbReference>
<dbReference type="GO" id="GO:0005506">
    <property type="term" value="F:iron ion binding"/>
    <property type="evidence" value="ECO:0007669"/>
    <property type="project" value="InterPro"/>
</dbReference>
<dbReference type="Pfam" id="PF00034">
    <property type="entry name" value="Cytochrom_C"/>
    <property type="match status" value="2"/>
</dbReference>
<evidence type="ECO:0000259" key="9">
    <source>
        <dbReference type="PROSITE" id="PS51007"/>
    </source>
</evidence>
<evidence type="ECO:0000313" key="11">
    <source>
        <dbReference type="Proteomes" id="UP000608513"/>
    </source>
</evidence>
<keyword evidence="8" id="KW-0732">Signal</keyword>
<accession>A0A923MRN0</accession>
<dbReference type="SUPFAM" id="SSF46626">
    <property type="entry name" value="Cytochrome c"/>
    <property type="match status" value="2"/>
</dbReference>
<keyword evidence="3 6" id="KW-0479">Metal-binding</keyword>
<organism evidence="10 11">
    <name type="scientific">Ramlibacter cellulosilyticus</name>
    <dbReference type="NCBI Taxonomy" id="2764187"/>
    <lineage>
        <taxon>Bacteria</taxon>
        <taxon>Pseudomonadati</taxon>
        <taxon>Pseudomonadota</taxon>
        <taxon>Betaproteobacteria</taxon>
        <taxon>Burkholderiales</taxon>
        <taxon>Comamonadaceae</taxon>
        <taxon>Ramlibacter</taxon>
    </lineage>
</organism>
<dbReference type="Proteomes" id="UP000608513">
    <property type="component" value="Unassembled WGS sequence"/>
</dbReference>
<gene>
    <name evidence="10" type="ORF">H8N03_16560</name>
</gene>
<proteinExistence type="predicted"/>
<keyword evidence="4" id="KW-0249">Electron transport</keyword>
<dbReference type="PANTHER" id="PTHR33751">
    <property type="entry name" value="CBB3-TYPE CYTOCHROME C OXIDASE SUBUNIT FIXP"/>
    <property type="match status" value="1"/>
</dbReference>
<dbReference type="InterPro" id="IPR009056">
    <property type="entry name" value="Cyt_c-like_dom"/>
</dbReference>
<feature type="domain" description="Cytochrome c" evidence="9">
    <location>
        <begin position="107"/>
        <end position="186"/>
    </location>
</feature>
<dbReference type="InterPro" id="IPR050597">
    <property type="entry name" value="Cytochrome_c_Oxidase_Subunit"/>
</dbReference>
<keyword evidence="1" id="KW-0813">Transport</keyword>
<dbReference type="InterPro" id="IPR036909">
    <property type="entry name" value="Cyt_c-like_dom_sf"/>
</dbReference>
<keyword evidence="5 6" id="KW-0408">Iron</keyword>
<dbReference type="PANTHER" id="PTHR33751:SF9">
    <property type="entry name" value="CYTOCHROME C4"/>
    <property type="match status" value="1"/>
</dbReference>
<dbReference type="InterPro" id="IPR008168">
    <property type="entry name" value="Cyt_C_IC"/>
</dbReference>
<sequence length="284" mass="28791">MGGGRRGGGGIVESPGFAPQKQRNVIKTPASLLLAALVAAFALQTWAQQPAASAPASAASAAAPGASGLTVAPPQASSAVPAPGPAAATPAPAAPNAVEATAAAAKADPAAGDTRFAAVCVACHGVGGNSGTPANPKLAQQHPDYIVKQLQEFKSGKRPNPIMQGFAAQLSDQDMKNIGAYLATQQSKPGFAKDKELVSLGEKIYRGGAQNRQLPACAGCHSPNGAGIPAQYPRLSGQHADYTASQLVAFRDGIRKNSPQMAQIAAKMNDREIRAVADYIAGLR</sequence>
<feature type="signal peptide" evidence="8">
    <location>
        <begin position="1"/>
        <end position="47"/>
    </location>
</feature>
<keyword evidence="11" id="KW-1185">Reference proteome</keyword>
<dbReference type="GO" id="GO:0009055">
    <property type="term" value="F:electron transfer activity"/>
    <property type="evidence" value="ECO:0007669"/>
    <property type="project" value="InterPro"/>
</dbReference>